<evidence type="ECO:0000256" key="3">
    <source>
        <dbReference type="ARBA" id="ARBA00022448"/>
    </source>
</evidence>
<comment type="subunit">
    <text evidence="2">The complex is composed of two ATP-binding proteins (UgpC), two transmembrane proteins (UgpA and UgpE) and a solute-binding protein (UgpB).</text>
</comment>
<accession>A0A382A2I4</accession>
<dbReference type="GO" id="GO:0055085">
    <property type="term" value="P:transmembrane transport"/>
    <property type="evidence" value="ECO:0007669"/>
    <property type="project" value="InterPro"/>
</dbReference>
<name>A0A382A2I4_9ZZZZ</name>
<evidence type="ECO:0000256" key="4">
    <source>
        <dbReference type="ARBA" id="ARBA00022475"/>
    </source>
</evidence>
<keyword evidence="6 10" id="KW-0812">Transmembrane</keyword>
<evidence type="ECO:0000256" key="2">
    <source>
        <dbReference type="ARBA" id="ARBA00011557"/>
    </source>
</evidence>
<sequence>AGSWKQISANFIFFLAGLQNIEKSVIEASLIDCKSSFRRFWTVTFPLLMPTTFFLIIINITYAFFDTLGIIDTTTIGAPSGETKTLVYKAYIDGFRGLDLGSSGAQSIIMMIIVLVITIFQFRFIERKVHYN</sequence>
<evidence type="ECO:0000256" key="1">
    <source>
        <dbReference type="ARBA" id="ARBA00004429"/>
    </source>
</evidence>
<keyword evidence="3" id="KW-0813">Transport</keyword>
<feature type="domain" description="ABC transmembrane type-1" evidence="11">
    <location>
        <begin position="1"/>
        <end position="121"/>
    </location>
</feature>
<dbReference type="Gene3D" id="1.10.3720.10">
    <property type="entry name" value="MetI-like"/>
    <property type="match status" value="1"/>
</dbReference>
<evidence type="ECO:0000256" key="6">
    <source>
        <dbReference type="ARBA" id="ARBA00022692"/>
    </source>
</evidence>
<dbReference type="Pfam" id="PF00528">
    <property type="entry name" value="BPD_transp_1"/>
    <property type="match status" value="1"/>
</dbReference>
<dbReference type="GO" id="GO:0005886">
    <property type="term" value="C:plasma membrane"/>
    <property type="evidence" value="ECO:0007669"/>
    <property type="project" value="UniProtKB-SubCell"/>
</dbReference>
<feature type="transmembrane region" description="Helical" evidence="10">
    <location>
        <begin position="105"/>
        <end position="125"/>
    </location>
</feature>
<evidence type="ECO:0000256" key="8">
    <source>
        <dbReference type="ARBA" id="ARBA00023136"/>
    </source>
</evidence>
<proteinExistence type="predicted"/>
<keyword evidence="5" id="KW-0997">Cell inner membrane</keyword>
<feature type="transmembrane region" description="Helical" evidence="10">
    <location>
        <begin position="40"/>
        <end position="65"/>
    </location>
</feature>
<keyword evidence="7 10" id="KW-1133">Transmembrane helix</keyword>
<evidence type="ECO:0000313" key="12">
    <source>
        <dbReference type="EMBL" id="SVA95153.1"/>
    </source>
</evidence>
<protein>
    <recommendedName>
        <fullName evidence="9">sn-glycerol-3-phosphate transport system permease protein UgpA</fullName>
    </recommendedName>
</protein>
<reference evidence="12" key="1">
    <citation type="submission" date="2018-05" db="EMBL/GenBank/DDBJ databases">
        <authorList>
            <person name="Lanie J.A."/>
            <person name="Ng W.-L."/>
            <person name="Kazmierczak K.M."/>
            <person name="Andrzejewski T.M."/>
            <person name="Davidsen T.M."/>
            <person name="Wayne K.J."/>
            <person name="Tettelin H."/>
            <person name="Glass J.I."/>
            <person name="Rusch D."/>
            <person name="Podicherti R."/>
            <person name="Tsui H.-C.T."/>
            <person name="Winkler M.E."/>
        </authorList>
    </citation>
    <scope>NUCLEOTIDE SEQUENCE</scope>
</reference>
<dbReference type="PANTHER" id="PTHR43227">
    <property type="entry name" value="BLL4140 PROTEIN"/>
    <property type="match status" value="1"/>
</dbReference>
<evidence type="ECO:0000256" key="10">
    <source>
        <dbReference type="SAM" id="Phobius"/>
    </source>
</evidence>
<evidence type="ECO:0000256" key="9">
    <source>
        <dbReference type="ARBA" id="ARBA00040780"/>
    </source>
</evidence>
<evidence type="ECO:0000259" key="11">
    <source>
        <dbReference type="PROSITE" id="PS50928"/>
    </source>
</evidence>
<keyword evidence="8 10" id="KW-0472">Membrane</keyword>
<dbReference type="InterPro" id="IPR035906">
    <property type="entry name" value="MetI-like_sf"/>
</dbReference>
<dbReference type="InterPro" id="IPR000515">
    <property type="entry name" value="MetI-like"/>
</dbReference>
<dbReference type="CDD" id="cd06261">
    <property type="entry name" value="TM_PBP2"/>
    <property type="match status" value="1"/>
</dbReference>
<evidence type="ECO:0000256" key="7">
    <source>
        <dbReference type="ARBA" id="ARBA00022989"/>
    </source>
</evidence>
<feature type="non-terminal residue" evidence="12">
    <location>
        <position position="1"/>
    </location>
</feature>
<gene>
    <name evidence="12" type="ORF">METZ01_LOCUS148007</name>
</gene>
<dbReference type="EMBL" id="UINC01023456">
    <property type="protein sequence ID" value="SVA95153.1"/>
    <property type="molecule type" value="Genomic_DNA"/>
</dbReference>
<dbReference type="PROSITE" id="PS50928">
    <property type="entry name" value="ABC_TM1"/>
    <property type="match status" value="1"/>
</dbReference>
<keyword evidence="4" id="KW-1003">Cell membrane</keyword>
<comment type="subcellular location">
    <subcellularLocation>
        <location evidence="1">Cell inner membrane</location>
        <topology evidence="1">Multi-pass membrane protein</topology>
    </subcellularLocation>
</comment>
<dbReference type="SUPFAM" id="SSF161098">
    <property type="entry name" value="MetI-like"/>
    <property type="match status" value="1"/>
</dbReference>
<organism evidence="12">
    <name type="scientific">marine metagenome</name>
    <dbReference type="NCBI Taxonomy" id="408172"/>
    <lineage>
        <taxon>unclassified sequences</taxon>
        <taxon>metagenomes</taxon>
        <taxon>ecological metagenomes</taxon>
    </lineage>
</organism>
<dbReference type="PANTHER" id="PTHR43227:SF9">
    <property type="entry name" value="SN-GLYCEROL-3-PHOSPHATE TRANSPORT SYSTEM PERMEASE PROTEIN UGPA"/>
    <property type="match status" value="1"/>
</dbReference>
<dbReference type="InterPro" id="IPR050809">
    <property type="entry name" value="UgpAE/MalFG_permease"/>
</dbReference>
<dbReference type="AlphaFoldDB" id="A0A382A2I4"/>
<evidence type="ECO:0000256" key="5">
    <source>
        <dbReference type="ARBA" id="ARBA00022519"/>
    </source>
</evidence>